<proteinExistence type="predicted"/>
<reference evidence="1 2" key="1">
    <citation type="submission" date="2016-10" db="EMBL/GenBank/DDBJ databases">
        <title>Genome sequence of the basidiomycete white-rot fungus Trametes pubescens.</title>
        <authorList>
            <person name="Makela M.R."/>
            <person name="Granchi Z."/>
            <person name="Peng M."/>
            <person name="De Vries R.P."/>
            <person name="Grigoriev I."/>
            <person name="Riley R."/>
            <person name="Hilden K."/>
        </authorList>
    </citation>
    <scope>NUCLEOTIDE SEQUENCE [LARGE SCALE GENOMIC DNA]</scope>
    <source>
        <strain evidence="1 2">FBCC735</strain>
    </source>
</reference>
<accession>A0A1M2V275</accession>
<dbReference type="AlphaFoldDB" id="A0A1M2V275"/>
<protein>
    <submittedName>
        <fullName evidence="1">Uncharacterized protein</fullName>
    </submittedName>
</protein>
<keyword evidence="2" id="KW-1185">Reference proteome</keyword>
<organism evidence="1 2">
    <name type="scientific">Trametes pubescens</name>
    <name type="common">White-rot fungus</name>
    <dbReference type="NCBI Taxonomy" id="154538"/>
    <lineage>
        <taxon>Eukaryota</taxon>
        <taxon>Fungi</taxon>
        <taxon>Dikarya</taxon>
        <taxon>Basidiomycota</taxon>
        <taxon>Agaricomycotina</taxon>
        <taxon>Agaricomycetes</taxon>
        <taxon>Polyporales</taxon>
        <taxon>Polyporaceae</taxon>
        <taxon>Trametes</taxon>
    </lineage>
</organism>
<evidence type="ECO:0000313" key="2">
    <source>
        <dbReference type="Proteomes" id="UP000184267"/>
    </source>
</evidence>
<sequence length="51" mass="5046">MGISGGIPGGKNGGAFSATGPILLDDASVGGYGTIWCKEEEVGTDWCVATV</sequence>
<gene>
    <name evidence="1" type="ORF">TRAPUB_7868</name>
</gene>
<comment type="caution">
    <text evidence="1">The sequence shown here is derived from an EMBL/GenBank/DDBJ whole genome shotgun (WGS) entry which is preliminary data.</text>
</comment>
<evidence type="ECO:0000313" key="1">
    <source>
        <dbReference type="EMBL" id="OJT01682.1"/>
    </source>
</evidence>
<name>A0A1M2V275_TRAPU</name>
<dbReference type="Proteomes" id="UP000184267">
    <property type="component" value="Unassembled WGS sequence"/>
</dbReference>
<dbReference type="EMBL" id="MNAD01001724">
    <property type="protein sequence ID" value="OJT01682.1"/>
    <property type="molecule type" value="Genomic_DNA"/>
</dbReference>